<dbReference type="InterPro" id="IPR048317">
    <property type="entry name" value="DUF5581_C"/>
</dbReference>
<dbReference type="PANTHER" id="PTHR14537">
    <property type="entry name" value="FIBRONECTIN TYPE III DOMAIN-CONTAINING PROTEIN 11"/>
    <property type="match status" value="1"/>
</dbReference>
<organism evidence="4 5">
    <name type="scientific">Leptosomus discolor</name>
    <name type="common">Madagascar cuckoo roller</name>
    <name type="synonym">Cuculus discolor</name>
    <dbReference type="NCBI Taxonomy" id="188344"/>
    <lineage>
        <taxon>Eukaryota</taxon>
        <taxon>Metazoa</taxon>
        <taxon>Chordata</taxon>
        <taxon>Craniata</taxon>
        <taxon>Vertebrata</taxon>
        <taxon>Euteleostomi</taxon>
        <taxon>Archelosauria</taxon>
        <taxon>Archosauria</taxon>
        <taxon>Dinosauria</taxon>
        <taxon>Saurischia</taxon>
        <taxon>Theropoda</taxon>
        <taxon>Coelurosauria</taxon>
        <taxon>Aves</taxon>
        <taxon>Neognathae</taxon>
        <taxon>Neoaves</taxon>
        <taxon>Telluraves</taxon>
        <taxon>Coraciimorphae</taxon>
        <taxon>Coraciiformes</taxon>
        <taxon>Leptosomidae</taxon>
        <taxon>Leptosomus</taxon>
    </lineage>
</organism>
<gene>
    <name evidence="4" type="ORF">N330_02821</name>
</gene>
<dbReference type="Pfam" id="PF17744">
    <property type="entry name" value="DUF5581"/>
    <property type="match status" value="1"/>
</dbReference>
<accession>A0A091Q753</accession>
<feature type="domain" description="DUF5581" evidence="2">
    <location>
        <begin position="201"/>
        <end position="303"/>
    </location>
</feature>
<dbReference type="InterPro" id="IPR036116">
    <property type="entry name" value="FN3_sf"/>
</dbReference>
<reference evidence="4 5" key="1">
    <citation type="submission" date="2014-04" db="EMBL/GenBank/DDBJ databases">
        <title>Genome evolution of avian class.</title>
        <authorList>
            <person name="Zhang G."/>
            <person name="Li C."/>
        </authorList>
    </citation>
    <scope>NUCLEOTIDE SEQUENCE [LARGE SCALE GENOMIC DNA]</scope>
    <source>
        <strain evidence="4">BGI_N330</strain>
    </source>
</reference>
<evidence type="ECO:0000259" key="3">
    <source>
        <dbReference type="Pfam" id="PF20996"/>
    </source>
</evidence>
<protein>
    <submittedName>
        <fullName evidence="4">Uncharacterized protein C20orf195</fullName>
    </submittedName>
</protein>
<dbReference type="Pfam" id="PF20996">
    <property type="entry name" value="DUF5581_N"/>
    <property type="match status" value="1"/>
</dbReference>
<dbReference type="InterPro" id="IPR049231">
    <property type="entry name" value="DUF5581_N"/>
</dbReference>
<feature type="region of interest" description="Disordered" evidence="1">
    <location>
        <begin position="1"/>
        <end position="22"/>
    </location>
</feature>
<evidence type="ECO:0000313" key="5">
    <source>
        <dbReference type="Proteomes" id="UP000053001"/>
    </source>
</evidence>
<dbReference type="Proteomes" id="UP000053001">
    <property type="component" value="Unassembled WGS sequence"/>
</dbReference>
<evidence type="ECO:0000313" key="4">
    <source>
        <dbReference type="EMBL" id="KFQ16052.1"/>
    </source>
</evidence>
<dbReference type="SUPFAM" id="SSF49265">
    <property type="entry name" value="Fibronectin type III"/>
    <property type="match status" value="1"/>
</dbReference>
<dbReference type="EMBL" id="KK689654">
    <property type="protein sequence ID" value="KFQ16052.1"/>
    <property type="molecule type" value="Genomic_DNA"/>
</dbReference>
<feature type="non-terminal residue" evidence="4">
    <location>
        <position position="1"/>
    </location>
</feature>
<dbReference type="InterPro" id="IPR003961">
    <property type="entry name" value="FN3_dom"/>
</dbReference>
<dbReference type="InterPro" id="IPR039581">
    <property type="entry name" value="FNDC11"/>
</dbReference>
<keyword evidence="5" id="KW-1185">Reference proteome</keyword>
<dbReference type="AlphaFoldDB" id="A0A091Q753"/>
<sequence>SLGIMAANEFETSAESTAHSKEEQDRASWERYLEWRNLVLQFLNSSLSPYHLQHHRDRVELLKKCYFYLEIEPKHVNVRDQNQVMHYVDILQLIEPCRFQRIKKVGKTQTEIQLSLLTDLLEQLERGQEELSRYIETCDMTTFLSQWNFIMQRLSKLSEFMAKLFSLEVPGKLYVKHHLLSVFTDHGDTRLPEIRVSLCAKVPPIFDREESFARTGWAKLKWFTNNQESDLEQYELHIQLLTNGNPREVGYSRIQTVLSNTVVVQGLQPGRSYEFIVRRSATNMLVFQKWHDSITLTSEAHSLE</sequence>
<dbReference type="PhylomeDB" id="A0A091Q753"/>
<name>A0A091Q753_LEPDC</name>
<proteinExistence type="predicted"/>
<feature type="domain" description="DUF5581" evidence="3">
    <location>
        <begin position="27"/>
        <end position="195"/>
    </location>
</feature>
<evidence type="ECO:0000256" key="1">
    <source>
        <dbReference type="SAM" id="MobiDB-lite"/>
    </source>
</evidence>
<evidence type="ECO:0000259" key="2">
    <source>
        <dbReference type="Pfam" id="PF17744"/>
    </source>
</evidence>
<dbReference type="CDD" id="cd00063">
    <property type="entry name" value="FN3"/>
    <property type="match status" value="1"/>
</dbReference>
<feature type="non-terminal residue" evidence="4">
    <location>
        <position position="304"/>
    </location>
</feature>